<feature type="region of interest" description="Disordered" evidence="1">
    <location>
        <begin position="139"/>
        <end position="176"/>
    </location>
</feature>
<dbReference type="AlphaFoldDB" id="A0A4U6T3M3"/>
<evidence type="ECO:0000313" key="2">
    <source>
        <dbReference type="EMBL" id="TKV95314.1"/>
    </source>
</evidence>
<proteinExistence type="predicted"/>
<feature type="region of interest" description="Disordered" evidence="1">
    <location>
        <begin position="251"/>
        <end position="307"/>
    </location>
</feature>
<evidence type="ECO:0000256" key="1">
    <source>
        <dbReference type="SAM" id="MobiDB-lite"/>
    </source>
</evidence>
<reference evidence="2" key="1">
    <citation type="submission" date="2019-03" db="EMBL/GenBank/DDBJ databases">
        <title>WGS assembly of Setaria viridis.</title>
        <authorList>
            <person name="Huang P."/>
            <person name="Jenkins J."/>
            <person name="Grimwood J."/>
            <person name="Barry K."/>
            <person name="Healey A."/>
            <person name="Mamidi S."/>
            <person name="Sreedasyam A."/>
            <person name="Shu S."/>
            <person name="Feldman M."/>
            <person name="Wu J."/>
            <person name="Yu Y."/>
            <person name="Chen C."/>
            <person name="Johnson J."/>
            <person name="Rokhsar D."/>
            <person name="Baxter I."/>
            <person name="Schmutz J."/>
            <person name="Brutnell T."/>
            <person name="Kellogg E."/>
        </authorList>
    </citation>
    <scope>NUCLEOTIDE SEQUENCE [LARGE SCALE GENOMIC DNA]</scope>
</reference>
<dbReference type="EMBL" id="CM016560">
    <property type="protein sequence ID" value="TKV95314.1"/>
    <property type="molecule type" value="Genomic_DNA"/>
</dbReference>
<dbReference type="Gramene" id="TKV95314">
    <property type="protein sequence ID" value="TKV95314"/>
    <property type="gene ID" value="SEVIR_9G355200v2"/>
</dbReference>
<evidence type="ECO:0000313" key="3">
    <source>
        <dbReference type="Proteomes" id="UP000298652"/>
    </source>
</evidence>
<feature type="compositionally biased region" description="Gly residues" evidence="1">
    <location>
        <begin position="268"/>
        <end position="282"/>
    </location>
</feature>
<feature type="compositionally biased region" description="Low complexity" evidence="1">
    <location>
        <begin position="149"/>
        <end position="165"/>
    </location>
</feature>
<keyword evidence="3" id="KW-1185">Reference proteome</keyword>
<sequence length="307" mass="31458">MGHMTACIIACSPCATCPARGLEEHENDRPMRGWPRASSIVCYCGDSMLSERDDFTHFVLPRRDPLDPAAPRPPRLHALPLCRPVDPTAPHAIARYCSTRRCSLQFPVPSPATPPLCSPTAVLSPHLAPPPLLTGVTVRGAKGRGEGQPSPASSSFPFASRAAAPCHSPPPAKATAGHALPARACVRGCVEGEGAAKKSGGVQLGPEEVAVGSSEQRATGGNEDEVGSGGAAIVEVEGVAKAWGMAPELAEDGRRRRAAGVGRKALEGTGGGRDVAGGGQAGGTPVAGRMAARGWEGGRVGEREGNK</sequence>
<name>A0A4U6T3M3_SETVI</name>
<accession>A0A4U6T3M3</accession>
<gene>
    <name evidence="2" type="ORF">SEVIR_9G355200v2</name>
</gene>
<feature type="region of interest" description="Disordered" evidence="1">
    <location>
        <begin position="196"/>
        <end position="228"/>
    </location>
</feature>
<protein>
    <submittedName>
        <fullName evidence="2">Uncharacterized protein</fullName>
    </submittedName>
</protein>
<organism evidence="2 3">
    <name type="scientific">Setaria viridis</name>
    <name type="common">Green bristlegrass</name>
    <name type="synonym">Setaria italica subsp. viridis</name>
    <dbReference type="NCBI Taxonomy" id="4556"/>
    <lineage>
        <taxon>Eukaryota</taxon>
        <taxon>Viridiplantae</taxon>
        <taxon>Streptophyta</taxon>
        <taxon>Embryophyta</taxon>
        <taxon>Tracheophyta</taxon>
        <taxon>Spermatophyta</taxon>
        <taxon>Magnoliopsida</taxon>
        <taxon>Liliopsida</taxon>
        <taxon>Poales</taxon>
        <taxon>Poaceae</taxon>
        <taxon>PACMAD clade</taxon>
        <taxon>Panicoideae</taxon>
        <taxon>Panicodae</taxon>
        <taxon>Paniceae</taxon>
        <taxon>Cenchrinae</taxon>
        <taxon>Setaria</taxon>
    </lineage>
</organism>
<dbReference type="Proteomes" id="UP000298652">
    <property type="component" value="Chromosome 9"/>
</dbReference>